<name>A0AC60PEA3_IXOPE</name>
<organism evidence="1 2">
    <name type="scientific">Ixodes persulcatus</name>
    <name type="common">Taiga tick</name>
    <dbReference type="NCBI Taxonomy" id="34615"/>
    <lineage>
        <taxon>Eukaryota</taxon>
        <taxon>Metazoa</taxon>
        <taxon>Ecdysozoa</taxon>
        <taxon>Arthropoda</taxon>
        <taxon>Chelicerata</taxon>
        <taxon>Arachnida</taxon>
        <taxon>Acari</taxon>
        <taxon>Parasitiformes</taxon>
        <taxon>Ixodida</taxon>
        <taxon>Ixodoidea</taxon>
        <taxon>Ixodidae</taxon>
        <taxon>Ixodinae</taxon>
        <taxon>Ixodes</taxon>
    </lineage>
</organism>
<protein>
    <submittedName>
        <fullName evidence="1">Uncharacterized protein</fullName>
    </submittedName>
</protein>
<sequence length="154" mass="16516">MSVESHTSITTSITTNGALAHATDDVVVTLDDIERLAVANRRPGFLNYYDGAAGQKQTLRENTAAFMRLRLRPRVLRGVAHRSTEVTLLGDQKLSLPVGISPTAAHGDVHTDGEVATAKDTVISDSTNQNPKSVVDVTSFSLVSWESETCNIAP</sequence>
<dbReference type="Proteomes" id="UP000805193">
    <property type="component" value="Unassembled WGS sequence"/>
</dbReference>
<reference evidence="1 2" key="1">
    <citation type="journal article" date="2020" name="Cell">
        <title>Large-Scale Comparative Analyses of Tick Genomes Elucidate Their Genetic Diversity and Vector Capacities.</title>
        <authorList>
            <consortium name="Tick Genome and Microbiome Consortium (TIGMIC)"/>
            <person name="Jia N."/>
            <person name="Wang J."/>
            <person name="Shi W."/>
            <person name="Du L."/>
            <person name="Sun Y."/>
            <person name="Zhan W."/>
            <person name="Jiang J.F."/>
            <person name="Wang Q."/>
            <person name="Zhang B."/>
            <person name="Ji P."/>
            <person name="Bell-Sakyi L."/>
            <person name="Cui X.M."/>
            <person name="Yuan T.T."/>
            <person name="Jiang B.G."/>
            <person name="Yang W.F."/>
            <person name="Lam T.T."/>
            <person name="Chang Q.C."/>
            <person name="Ding S.J."/>
            <person name="Wang X.J."/>
            <person name="Zhu J.G."/>
            <person name="Ruan X.D."/>
            <person name="Zhao L."/>
            <person name="Wei J.T."/>
            <person name="Ye R.Z."/>
            <person name="Que T.C."/>
            <person name="Du C.H."/>
            <person name="Zhou Y.H."/>
            <person name="Cheng J.X."/>
            <person name="Dai P.F."/>
            <person name="Guo W.B."/>
            <person name="Han X.H."/>
            <person name="Huang E.J."/>
            <person name="Li L.F."/>
            <person name="Wei W."/>
            <person name="Gao Y.C."/>
            <person name="Liu J.Z."/>
            <person name="Shao H.Z."/>
            <person name="Wang X."/>
            <person name="Wang C.C."/>
            <person name="Yang T.C."/>
            <person name="Huo Q.B."/>
            <person name="Li W."/>
            <person name="Chen H.Y."/>
            <person name="Chen S.E."/>
            <person name="Zhou L.G."/>
            <person name="Ni X.B."/>
            <person name="Tian J.H."/>
            <person name="Sheng Y."/>
            <person name="Liu T."/>
            <person name="Pan Y.S."/>
            <person name="Xia L.Y."/>
            <person name="Li J."/>
            <person name="Zhao F."/>
            <person name="Cao W.C."/>
        </authorList>
    </citation>
    <scope>NUCLEOTIDE SEQUENCE [LARGE SCALE GENOMIC DNA]</scope>
    <source>
        <strain evidence="1">Iper-2018</strain>
    </source>
</reference>
<evidence type="ECO:0000313" key="1">
    <source>
        <dbReference type="EMBL" id="KAG0418329.1"/>
    </source>
</evidence>
<keyword evidence="2" id="KW-1185">Reference proteome</keyword>
<evidence type="ECO:0000313" key="2">
    <source>
        <dbReference type="Proteomes" id="UP000805193"/>
    </source>
</evidence>
<comment type="caution">
    <text evidence="1">The sequence shown here is derived from an EMBL/GenBank/DDBJ whole genome shotgun (WGS) entry which is preliminary data.</text>
</comment>
<proteinExistence type="predicted"/>
<dbReference type="EMBL" id="JABSTQ010010744">
    <property type="protein sequence ID" value="KAG0418329.1"/>
    <property type="molecule type" value="Genomic_DNA"/>
</dbReference>
<gene>
    <name evidence="1" type="ORF">HPB47_004968</name>
</gene>
<accession>A0AC60PEA3</accession>